<dbReference type="Proteomes" id="UP001202328">
    <property type="component" value="Unassembled WGS sequence"/>
</dbReference>
<evidence type="ECO:0000259" key="2">
    <source>
        <dbReference type="PROSITE" id="PS52045"/>
    </source>
</evidence>
<evidence type="ECO:0000313" key="4">
    <source>
        <dbReference type="Proteomes" id="UP001202328"/>
    </source>
</evidence>
<dbReference type="PROSITE" id="PS52045">
    <property type="entry name" value="NEPROSIN_PEP_CD"/>
    <property type="match status" value="1"/>
</dbReference>
<keyword evidence="4" id="KW-1185">Reference proteome</keyword>
<dbReference type="Gene3D" id="3.90.1320.10">
    <property type="entry name" value="Outer-capsid protein sigma 3, large lobe"/>
    <property type="match status" value="1"/>
</dbReference>
<dbReference type="Pfam" id="PF14365">
    <property type="entry name" value="Neprosin_AP"/>
    <property type="match status" value="1"/>
</dbReference>
<dbReference type="EMBL" id="JAJJMB010008995">
    <property type="protein sequence ID" value="KAI3917344.1"/>
    <property type="molecule type" value="Genomic_DNA"/>
</dbReference>
<keyword evidence="1" id="KW-0472">Membrane</keyword>
<protein>
    <recommendedName>
        <fullName evidence="2">Neprosin PEP catalytic domain-containing protein</fullName>
    </recommendedName>
</protein>
<feature type="domain" description="Neprosin PEP catalytic" evidence="2">
    <location>
        <begin position="157"/>
        <end position="409"/>
    </location>
</feature>
<name>A0AAD4SR72_9MAGN</name>
<dbReference type="InterPro" id="IPR053168">
    <property type="entry name" value="Glutamic_endopeptidase"/>
</dbReference>
<gene>
    <name evidence="3" type="ORF">MKW98_027263</name>
</gene>
<keyword evidence="1" id="KW-0812">Transmembrane</keyword>
<dbReference type="AlphaFoldDB" id="A0AAD4SR72"/>
<dbReference type="PANTHER" id="PTHR31589">
    <property type="entry name" value="PROTEIN, PUTATIVE (DUF239)-RELATED-RELATED"/>
    <property type="match status" value="1"/>
</dbReference>
<evidence type="ECO:0000256" key="1">
    <source>
        <dbReference type="SAM" id="Phobius"/>
    </source>
</evidence>
<dbReference type="PANTHER" id="PTHR31589:SF233">
    <property type="entry name" value="PROTEIN, PUTATIVE (DUF239)-RELATED"/>
    <property type="match status" value="1"/>
</dbReference>
<evidence type="ECO:0000313" key="3">
    <source>
        <dbReference type="EMBL" id="KAI3917344.1"/>
    </source>
</evidence>
<reference evidence="3" key="1">
    <citation type="submission" date="2022-04" db="EMBL/GenBank/DDBJ databases">
        <title>A functionally conserved STORR gene fusion in Papaver species that diverged 16.8 million years ago.</title>
        <authorList>
            <person name="Catania T."/>
        </authorList>
    </citation>
    <scope>NUCLEOTIDE SEQUENCE</scope>
    <source>
        <strain evidence="3">S-188037</strain>
    </source>
</reference>
<comment type="caution">
    <text evidence="3">The sequence shown here is derived from an EMBL/GenBank/DDBJ whole genome shotgun (WGS) entry which is preliminary data.</text>
</comment>
<dbReference type="InterPro" id="IPR004314">
    <property type="entry name" value="Neprosin"/>
</dbReference>
<accession>A0AAD4SR72</accession>
<feature type="transmembrane region" description="Helical" evidence="1">
    <location>
        <begin position="6"/>
        <end position="27"/>
    </location>
</feature>
<proteinExistence type="predicted"/>
<keyword evidence="1" id="KW-1133">Transmembrane helix</keyword>
<organism evidence="3 4">
    <name type="scientific">Papaver atlanticum</name>
    <dbReference type="NCBI Taxonomy" id="357466"/>
    <lineage>
        <taxon>Eukaryota</taxon>
        <taxon>Viridiplantae</taxon>
        <taxon>Streptophyta</taxon>
        <taxon>Embryophyta</taxon>
        <taxon>Tracheophyta</taxon>
        <taxon>Spermatophyta</taxon>
        <taxon>Magnoliopsida</taxon>
        <taxon>Ranunculales</taxon>
        <taxon>Papaveraceae</taxon>
        <taxon>Papaveroideae</taxon>
        <taxon>Papaver</taxon>
    </lineage>
</organism>
<dbReference type="Pfam" id="PF03080">
    <property type="entry name" value="Neprosin"/>
    <property type="match status" value="1"/>
</dbReference>
<sequence length="409" mass="46188">MEFSNVNLIVILVFFYFILITETRSVYGEKSHILKREKEDLELEKQLKILNKKPIKTIMTKFGDTVDCIDIYKQPAFDHPLLKDHKLQTVPSSIPEETTNKNISSSIFRNSNIDNGFGNERCPLGTVPIRRTKKEDLINARKLLHSTIPTNPNAYTLSPMNNHVVSIVEFSETKAFFGATAYISAHELELDNYQFSTAQIWIKNGPDEEINSIEFGWMVYPALFGDSRTRLFGYWTADNQKETGCFNMLCSGFVQVDSHVSLGAIMEPLSVYGKDAWSLPVKVYRDPQTGNWWLITDKTIGYWPKEIFTHLANNASIIRYGGVAGAKSQTPAPPMGNGYLPQLQDYLRTAYMRKMKYIDEKGHSVNLNPYGVPSKHDTTLDCYNILFAGNIGGEYEITMAFGGPGGICP</sequence>
<dbReference type="InterPro" id="IPR025521">
    <property type="entry name" value="Neprosin_propep"/>
</dbReference>